<organism evidence="5 6">
    <name type="scientific">Sphingomonas alpina</name>
    <dbReference type="NCBI Taxonomy" id="653931"/>
    <lineage>
        <taxon>Bacteria</taxon>
        <taxon>Pseudomonadati</taxon>
        <taxon>Pseudomonadota</taxon>
        <taxon>Alphaproteobacteria</taxon>
        <taxon>Sphingomonadales</taxon>
        <taxon>Sphingomonadaceae</taxon>
        <taxon>Sphingomonas</taxon>
    </lineage>
</organism>
<dbReference type="InterPro" id="IPR002577">
    <property type="entry name" value="HTH_HxlR"/>
</dbReference>
<dbReference type="PANTHER" id="PTHR33204">
    <property type="entry name" value="TRANSCRIPTIONAL REGULATOR, MARR FAMILY"/>
    <property type="match status" value="1"/>
</dbReference>
<sequence>MVDNDRIYLAERLQRGDVFARDCPSRSIMKHMTSSWGVLTLVALQGGTLRFSALRRRITGVSERMLSQTLQCLENDGLVDRRSFPVVPPHVEYTLTALGQEAAEKVAGLADWIEDRLPQILAARRDTAPDAVSGAGV</sequence>
<dbReference type="EMBL" id="CP061038">
    <property type="protein sequence ID" value="QNQ07636.1"/>
    <property type="molecule type" value="Genomic_DNA"/>
</dbReference>
<evidence type="ECO:0000313" key="6">
    <source>
        <dbReference type="Proteomes" id="UP000516148"/>
    </source>
</evidence>
<dbReference type="InterPro" id="IPR036390">
    <property type="entry name" value="WH_DNA-bd_sf"/>
</dbReference>
<keyword evidence="1" id="KW-0805">Transcription regulation</keyword>
<keyword evidence="2" id="KW-0238">DNA-binding</keyword>
<dbReference type="AlphaFoldDB" id="A0A7H0LD83"/>
<dbReference type="InterPro" id="IPR036388">
    <property type="entry name" value="WH-like_DNA-bd_sf"/>
</dbReference>
<reference evidence="5 6" key="1">
    <citation type="submission" date="2020-09" db="EMBL/GenBank/DDBJ databases">
        <title>Sphingomonas sp., a new species isolated from pork steak.</title>
        <authorList>
            <person name="Heidler von Heilborn D."/>
        </authorList>
    </citation>
    <scope>NUCLEOTIDE SEQUENCE [LARGE SCALE GENOMIC DNA]</scope>
    <source>
        <strain evidence="6">S8-3T</strain>
    </source>
</reference>
<evidence type="ECO:0000313" key="5">
    <source>
        <dbReference type="EMBL" id="QNQ07636.1"/>
    </source>
</evidence>
<evidence type="ECO:0000256" key="1">
    <source>
        <dbReference type="ARBA" id="ARBA00023015"/>
    </source>
</evidence>
<evidence type="ECO:0000256" key="2">
    <source>
        <dbReference type="ARBA" id="ARBA00023125"/>
    </source>
</evidence>
<evidence type="ECO:0000256" key="3">
    <source>
        <dbReference type="ARBA" id="ARBA00023163"/>
    </source>
</evidence>
<dbReference type="Pfam" id="PF01638">
    <property type="entry name" value="HxlR"/>
    <property type="match status" value="1"/>
</dbReference>
<keyword evidence="6" id="KW-1185">Reference proteome</keyword>
<dbReference type="Gene3D" id="1.10.10.10">
    <property type="entry name" value="Winged helix-like DNA-binding domain superfamily/Winged helix DNA-binding domain"/>
    <property type="match status" value="1"/>
</dbReference>
<accession>A0A7H0LD83</accession>
<dbReference type="PROSITE" id="PS51118">
    <property type="entry name" value="HTH_HXLR"/>
    <property type="match status" value="1"/>
</dbReference>
<dbReference type="Proteomes" id="UP000516148">
    <property type="component" value="Chromosome"/>
</dbReference>
<feature type="domain" description="HTH hxlR-type" evidence="4">
    <location>
        <begin position="23"/>
        <end position="121"/>
    </location>
</feature>
<protein>
    <submittedName>
        <fullName evidence="5">Helix-turn-helix transcriptional regulator</fullName>
    </submittedName>
</protein>
<gene>
    <name evidence="5" type="ORF">H3Z74_12445</name>
</gene>
<name>A0A7H0LD83_9SPHN</name>
<proteinExistence type="predicted"/>
<dbReference type="PANTHER" id="PTHR33204:SF37">
    <property type="entry name" value="HTH-TYPE TRANSCRIPTIONAL REGULATOR YODB"/>
    <property type="match status" value="1"/>
</dbReference>
<dbReference type="RefSeq" id="WP_187759985.1">
    <property type="nucleotide sequence ID" value="NZ_CP061038.1"/>
</dbReference>
<dbReference type="KEGG" id="spap:H3Z74_12445"/>
<evidence type="ECO:0000259" key="4">
    <source>
        <dbReference type="PROSITE" id="PS51118"/>
    </source>
</evidence>
<dbReference type="SUPFAM" id="SSF46785">
    <property type="entry name" value="Winged helix' DNA-binding domain"/>
    <property type="match status" value="1"/>
</dbReference>
<dbReference type="GO" id="GO:0003677">
    <property type="term" value="F:DNA binding"/>
    <property type="evidence" value="ECO:0007669"/>
    <property type="project" value="UniProtKB-KW"/>
</dbReference>
<keyword evidence="3" id="KW-0804">Transcription</keyword>